<keyword evidence="1" id="KW-0812">Transmembrane</keyword>
<dbReference type="AlphaFoldDB" id="A0A1J4M973"/>
<evidence type="ECO:0000256" key="1">
    <source>
        <dbReference type="SAM" id="Phobius"/>
    </source>
</evidence>
<dbReference type="RefSeq" id="XP_028872877.1">
    <property type="nucleotide sequence ID" value="XM_029017926.1"/>
</dbReference>
<feature type="transmembrane region" description="Helical" evidence="1">
    <location>
        <begin position="131"/>
        <end position="148"/>
    </location>
</feature>
<gene>
    <name evidence="2" type="ORF">cubi_00914</name>
</gene>
<keyword evidence="3" id="KW-1185">Reference proteome</keyword>
<reference evidence="2 3" key="1">
    <citation type="submission" date="2016-10" db="EMBL/GenBank/DDBJ databases">
        <title>Reductive evolution of mitochondrial metabolism and differential evolution of invasion-related proteins in Cryptosporidium.</title>
        <authorList>
            <person name="Liu S."/>
            <person name="Roellig D.M."/>
            <person name="Guo Y."/>
            <person name="Li N."/>
            <person name="Frace M.A."/>
            <person name="Tang K."/>
            <person name="Zhang L."/>
            <person name="Feng Y."/>
            <person name="Xiao L."/>
        </authorList>
    </citation>
    <scope>NUCLEOTIDE SEQUENCE [LARGE SCALE GENOMIC DNA]</scope>
    <source>
        <strain evidence="2">39726</strain>
    </source>
</reference>
<dbReference type="VEuPathDB" id="CryptoDB:cubi_00914"/>
<keyword evidence="1" id="KW-0472">Membrane</keyword>
<proteinExistence type="predicted"/>
<feature type="transmembrane region" description="Helical" evidence="1">
    <location>
        <begin position="160"/>
        <end position="182"/>
    </location>
</feature>
<sequence length="258" mass="29993">MDDEVEKLRKQAEIRKRRLLERSSARLKLIYPNYEESTNNESFESIPDDESGEFSKAKLIKNDNDLDYNKDNDSISDGFNTSRVSTSSTFPAFSQGKIYEETEEKDFCSDFRLVSYIEYWNQGESDRLRKIGSCILGVLLFLTHNFVPDSFSFQFLPVKINSISGIISFFIYQILISQIYFYNYFRLLIVPTGSNKVEKKTLCKIILGCNSTQKVDYFVAMNNIIQYALAIKNFISEWLLLVTFYSFVSFIHSSFLTN</sequence>
<organism evidence="2 3">
    <name type="scientific">Cryptosporidium ubiquitum</name>
    <dbReference type="NCBI Taxonomy" id="857276"/>
    <lineage>
        <taxon>Eukaryota</taxon>
        <taxon>Sar</taxon>
        <taxon>Alveolata</taxon>
        <taxon>Apicomplexa</taxon>
        <taxon>Conoidasida</taxon>
        <taxon>Coccidia</taxon>
        <taxon>Eucoccidiorida</taxon>
        <taxon>Eimeriorina</taxon>
        <taxon>Cryptosporidiidae</taxon>
        <taxon>Cryptosporidium</taxon>
    </lineage>
</organism>
<dbReference type="Proteomes" id="UP000186176">
    <property type="component" value="Unassembled WGS sequence"/>
</dbReference>
<dbReference type="GeneID" id="39977705"/>
<evidence type="ECO:0000313" key="3">
    <source>
        <dbReference type="Proteomes" id="UP000186176"/>
    </source>
</evidence>
<feature type="transmembrane region" description="Helical" evidence="1">
    <location>
        <begin position="238"/>
        <end position="256"/>
    </location>
</feature>
<protein>
    <submittedName>
        <fullName evidence="2">Uncharacterized protein</fullName>
    </submittedName>
</protein>
<comment type="caution">
    <text evidence="2">The sequence shown here is derived from an EMBL/GenBank/DDBJ whole genome shotgun (WGS) entry which is preliminary data.</text>
</comment>
<accession>A0A1J4M973</accession>
<name>A0A1J4M973_9CRYT</name>
<dbReference type="OrthoDB" id="341844at2759"/>
<keyword evidence="1" id="KW-1133">Transmembrane helix</keyword>
<evidence type="ECO:0000313" key="2">
    <source>
        <dbReference type="EMBL" id="OII70769.1"/>
    </source>
</evidence>
<dbReference type="EMBL" id="LRBP01000039">
    <property type="protein sequence ID" value="OII70769.1"/>
    <property type="molecule type" value="Genomic_DNA"/>
</dbReference>